<dbReference type="Proteomes" id="UP001597097">
    <property type="component" value="Unassembled WGS sequence"/>
</dbReference>
<protein>
    <submittedName>
        <fullName evidence="1">Uncharacterized protein</fullName>
    </submittedName>
</protein>
<proteinExistence type="predicted"/>
<organism evidence="1 2">
    <name type="scientific">Nonomuraea guangzhouensis</name>
    <dbReference type="NCBI Taxonomy" id="1291555"/>
    <lineage>
        <taxon>Bacteria</taxon>
        <taxon>Bacillati</taxon>
        <taxon>Actinomycetota</taxon>
        <taxon>Actinomycetes</taxon>
        <taxon>Streptosporangiales</taxon>
        <taxon>Streptosporangiaceae</taxon>
        <taxon>Nonomuraea</taxon>
    </lineage>
</organism>
<feature type="non-terminal residue" evidence="1">
    <location>
        <position position="1"/>
    </location>
</feature>
<name>A0ABW4GK15_9ACTN</name>
<keyword evidence="2" id="KW-1185">Reference proteome</keyword>
<dbReference type="EMBL" id="JBHUCM010000035">
    <property type="protein sequence ID" value="MFD1543057.1"/>
    <property type="molecule type" value="Genomic_DNA"/>
</dbReference>
<sequence length="134" mass="14016">GRRGLLGLGNLLRRLLRLRHVLGGLSAAELAGLTPDPLSERAARRLREHTSGNPLYARELLATLAPTTLADPGARLPAPEGYARSFTRRLRACGAETRALVAACAVLGEPNPLHVVASVAAVAGEPLPLHVVAS</sequence>
<reference evidence="2" key="1">
    <citation type="journal article" date="2019" name="Int. J. Syst. Evol. Microbiol.">
        <title>The Global Catalogue of Microorganisms (GCM) 10K type strain sequencing project: providing services to taxonomists for standard genome sequencing and annotation.</title>
        <authorList>
            <consortium name="The Broad Institute Genomics Platform"/>
            <consortium name="The Broad Institute Genome Sequencing Center for Infectious Disease"/>
            <person name="Wu L."/>
            <person name="Ma J."/>
        </authorList>
    </citation>
    <scope>NUCLEOTIDE SEQUENCE [LARGE SCALE GENOMIC DNA]</scope>
    <source>
        <strain evidence="2">CGMCC 1.15399</strain>
    </source>
</reference>
<accession>A0ABW4GK15</accession>
<evidence type="ECO:0000313" key="1">
    <source>
        <dbReference type="EMBL" id="MFD1543057.1"/>
    </source>
</evidence>
<dbReference type="RefSeq" id="WP_378624209.1">
    <property type="nucleotide sequence ID" value="NZ_JBHUCM010000035.1"/>
</dbReference>
<feature type="non-terminal residue" evidence="1">
    <location>
        <position position="134"/>
    </location>
</feature>
<evidence type="ECO:0000313" key="2">
    <source>
        <dbReference type="Proteomes" id="UP001597097"/>
    </source>
</evidence>
<gene>
    <name evidence="1" type="ORF">ACFSJ0_38810</name>
</gene>
<comment type="caution">
    <text evidence="1">The sequence shown here is derived from an EMBL/GenBank/DDBJ whole genome shotgun (WGS) entry which is preliminary data.</text>
</comment>